<gene>
    <name evidence="3" type="ORF">COT42_05315</name>
</gene>
<dbReference type="PANTHER" id="PTHR45947">
    <property type="entry name" value="SULFOQUINOVOSYL TRANSFERASE SQD2"/>
    <property type="match status" value="1"/>
</dbReference>
<dbReference type="EMBL" id="PEYM01000085">
    <property type="protein sequence ID" value="PIS29446.1"/>
    <property type="molecule type" value="Genomic_DNA"/>
</dbReference>
<dbReference type="Proteomes" id="UP000231343">
    <property type="component" value="Unassembled WGS sequence"/>
</dbReference>
<evidence type="ECO:0000313" key="4">
    <source>
        <dbReference type="Proteomes" id="UP000231343"/>
    </source>
</evidence>
<dbReference type="GO" id="GO:0016757">
    <property type="term" value="F:glycosyltransferase activity"/>
    <property type="evidence" value="ECO:0007669"/>
    <property type="project" value="InterPro"/>
</dbReference>
<dbReference type="Pfam" id="PF13439">
    <property type="entry name" value="Glyco_transf_4"/>
    <property type="match status" value="1"/>
</dbReference>
<evidence type="ECO:0008006" key="5">
    <source>
        <dbReference type="Google" id="ProtNLM"/>
    </source>
</evidence>
<sequence>MRIAFFSNSYLPYLSGVTVSITTLKEDLEKLGHTVFIVCPKYPDHQISRSPIFRLPSIPAPYPGYRLVWPYSYKIFKKLKEEKIDIIHSHQPFGIGLAAMFLARKMKVPFVYSFHTLFSRYVHNIPLLPKRLSKFLISTYLTWFCNQTDTVIVGTKMVRRYLKACGVKTRIEVLPTGVKISPSRLRHYGTTTLPQKNLLYTGRLSKEKNIPFLLEAFQLIELQEPNIQLILVGGGPLEKEIRERANKISPKIIVIGQKSRDEVLEYYHKAEIFVYASRTETQGLVLTEAKACGLPIVAVFSGALADVVQNGTDGYLVPPNHEKFAEQVIKLLKDSALRKGLGGKAAQDAKARFSATSVAKNFETLYNSLIT</sequence>
<evidence type="ECO:0000259" key="2">
    <source>
        <dbReference type="Pfam" id="PF13439"/>
    </source>
</evidence>
<dbReference type="Pfam" id="PF00534">
    <property type="entry name" value="Glycos_transf_1"/>
    <property type="match status" value="1"/>
</dbReference>
<feature type="domain" description="Glycosyl transferase family 1" evidence="1">
    <location>
        <begin position="195"/>
        <end position="346"/>
    </location>
</feature>
<feature type="domain" description="Glycosyltransferase subfamily 4-like N-terminal" evidence="2">
    <location>
        <begin position="15"/>
        <end position="179"/>
    </location>
</feature>
<dbReference type="PANTHER" id="PTHR45947:SF3">
    <property type="entry name" value="SULFOQUINOVOSYL TRANSFERASE SQD2"/>
    <property type="match status" value="1"/>
</dbReference>
<name>A0A2H0XWY1_UNCSA</name>
<evidence type="ECO:0000259" key="1">
    <source>
        <dbReference type="Pfam" id="PF00534"/>
    </source>
</evidence>
<dbReference type="AlphaFoldDB" id="A0A2H0XWY1"/>
<dbReference type="InterPro" id="IPR050194">
    <property type="entry name" value="Glycosyltransferase_grp1"/>
</dbReference>
<proteinExistence type="predicted"/>
<reference evidence="3 4" key="1">
    <citation type="submission" date="2017-09" db="EMBL/GenBank/DDBJ databases">
        <title>Depth-based differentiation of microbial function through sediment-hosted aquifers and enrichment of novel symbionts in the deep terrestrial subsurface.</title>
        <authorList>
            <person name="Probst A.J."/>
            <person name="Ladd B."/>
            <person name="Jarett J.K."/>
            <person name="Geller-Mcgrath D.E."/>
            <person name="Sieber C.M."/>
            <person name="Emerson J.B."/>
            <person name="Anantharaman K."/>
            <person name="Thomas B.C."/>
            <person name="Malmstrom R."/>
            <person name="Stieglmeier M."/>
            <person name="Klingl A."/>
            <person name="Woyke T."/>
            <person name="Ryan C.M."/>
            <person name="Banfield J.F."/>
        </authorList>
    </citation>
    <scope>NUCLEOTIDE SEQUENCE [LARGE SCALE GENOMIC DNA]</scope>
    <source>
        <strain evidence="3">CG08_land_8_20_14_0_20_45_16</strain>
    </source>
</reference>
<dbReference type="SUPFAM" id="SSF53756">
    <property type="entry name" value="UDP-Glycosyltransferase/glycogen phosphorylase"/>
    <property type="match status" value="1"/>
</dbReference>
<dbReference type="Gene3D" id="3.40.50.2000">
    <property type="entry name" value="Glycogen Phosphorylase B"/>
    <property type="match status" value="2"/>
</dbReference>
<dbReference type="InterPro" id="IPR028098">
    <property type="entry name" value="Glyco_trans_4-like_N"/>
</dbReference>
<comment type="caution">
    <text evidence="3">The sequence shown here is derived from an EMBL/GenBank/DDBJ whole genome shotgun (WGS) entry which is preliminary data.</text>
</comment>
<protein>
    <recommendedName>
        <fullName evidence="5">Glycosyltransferase family 4 protein</fullName>
    </recommendedName>
</protein>
<evidence type="ECO:0000313" key="3">
    <source>
        <dbReference type="EMBL" id="PIS29446.1"/>
    </source>
</evidence>
<organism evidence="3 4">
    <name type="scientific">Candidatus Saganbacteria bacterium CG08_land_8_20_14_0_20_45_16</name>
    <dbReference type="NCBI Taxonomy" id="2014293"/>
    <lineage>
        <taxon>Bacteria</taxon>
        <taxon>Bacillati</taxon>
        <taxon>Saganbacteria</taxon>
    </lineage>
</organism>
<accession>A0A2H0XWY1</accession>
<dbReference type="InterPro" id="IPR001296">
    <property type="entry name" value="Glyco_trans_1"/>
</dbReference>